<evidence type="ECO:0000259" key="1">
    <source>
        <dbReference type="Pfam" id="PF07993"/>
    </source>
</evidence>
<sequence>MTWRRKTLLLTGGSGVVGRALIDELSHDFDVVCMRNRNPVDDVRVSEFAGSFAEPRLGLSAGDYAVLSRRVDVIVHAAAATSWREDPRRIREVNLGGPTALLELATQASAPLYFFSTAFVADPPSAQGHSPGAAAYVQSKIEAEALVRSHAVPSVIVRPSIVIGDSADGRMAAFQGLHAVLGAIVRGSAPMIPMPANALIDFVPQDLVAAVIGRLVRQEVTSGEYWLTAGDQALCARQIMDLCMGLAGDLGLSTREPRLIPTEAVDRLILPLLEDSLPAPLQAKFRDLLEFAWLFQSADPLPNSLPELGFAAQVTTEELRKTAYLSMRYWAQVKGLVAGDDDGRAA</sequence>
<protein>
    <submittedName>
        <fullName evidence="2">Putative ketoreductase</fullName>
    </submittedName>
</protein>
<feature type="domain" description="Thioester reductase (TE)" evidence="1">
    <location>
        <begin position="44"/>
        <end position="212"/>
    </location>
</feature>
<dbReference type="AlphaFoldDB" id="A0A098BPK8"/>
<accession>A0A098BPK8</accession>
<dbReference type="eggNOG" id="COG3320">
    <property type="taxonomic scope" value="Bacteria"/>
</dbReference>
<organism evidence="2 3">
    <name type="scientific">Rhodococcus ruber</name>
    <dbReference type="NCBI Taxonomy" id="1830"/>
    <lineage>
        <taxon>Bacteria</taxon>
        <taxon>Bacillati</taxon>
        <taxon>Actinomycetota</taxon>
        <taxon>Actinomycetes</taxon>
        <taxon>Mycobacteriales</taxon>
        <taxon>Nocardiaceae</taxon>
        <taxon>Rhodococcus</taxon>
    </lineage>
</organism>
<dbReference type="Gene3D" id="3.40.50.720">
    <property type="entry name" value="NAD(P)-binding Rossmann-like Domain"/>
    <property type="match status" value="1"/>
</dbReference>
<proteinExistence type="predicted"/>
<dbReference type="GO" id="GO:0035336">
    <property type="term" value="P:long-chain fatty-acyl-CoA metabolic process"/>
    <property type="evidence" value="ECO:0007669"/>
    <property type="project" value="TreeGrafter"/>
</dbReference>
<reference evidence="2 3" key="1">
    <citation type="journal article" date="2014" name="Genome Announc.">
        <title>Draft Genome Sequence of Propane- and Butane-Oxidizing Actinobacterium Rhodococcus ruber IEGM 231.</title>
        <authorList>
            <person name="Ivshina I.B."/>
            <person name="Kuyukina M.S."/>
            <person name="Krivoruchko A.V."/>
            <person name="Barbe V."/>
            <person name="Fischer C."/>
        </authorList>
    </citation>
    <scope>NUCLEOTIDE SEQUENCE [LARGE SCALE GENOMIC DNA]</scope>
</reference>
<dbReference type="RefSeq" id="WP_230831691.1">
    <property type="nucleotide sequence ID" value="NZ_JAJNCM010000009.1"/>
</dbReference>
<gene>
    <name evidence="2" type="ORF">RHRU231_740031</name>
</gene>
<dbReference type="GO" id="GO:0080019">
    <property type="term" value="F:alcohol-forming very long-chain fatty acyl-CoA reductase activity"/>
    <property type="evidence" value="ECO:0007669"/>
    <property type="project" value="InterPro"/>
</dbReference>
<dbReference type="SUPFAM" id="SSF51735">
    <property type="entry name" value="NAD(P)-binding Rossmann-fold domains"/>
    <property type="match status" value="1"/>
</dbReference>
<dbReference type="Proteomes" id="UP000042997">
    <property type="component" value="Unassembled WGS sequence"/>
</dbReference>
<evidence type="ECO:0000313" key="3">
    <source>
        <dbReference type="Proteomes" id="UP000042997"/>
    </source>
</evidence>
<dbReference type="InterPro" id="IPR026055">
    <property type="entry name" value="FAR"/>
</dbReference>
<dbReference type="InterPro" id="IPR036291">
    <property type="entry name" value="NAD(P)-bd_dom_sf"/>
</dbReference>
<dbReference type="EMBL" id="CCSD01000088">
    <property type="protein sequence ID" value="CDZ90588.1"/>
    <property type="molecule type" value="Genomic_DNA"/>
</dbReference>
<name>A0A098BPK8_9NOCA</name>
<dbReference type="InterPro" id="IPR013120">
    <property type="entry name" value="FAR_NAD-bd"/>
</dbReference>
<dbReference type="PANTHER" id="PTHR11011:SF45">
    <property type="entry name" value="FATTY ACYL-COA REDUCTASE CG8306-RELATED"/>
    <property type="match status" value="1"/>
</dbReference>
<dbReference type="Pfam" id="PF07993">
    <property type="entry name" value="NAD_binding_4"/>
    <property type="match status" value="1"/>
</dbReference>
<dbReference type="PANTHER" id="PTHR11011">
    <property type="entry name" value="MALE STERILITY PROTEIN 2-RELATED"/>
    <property type="match status" value="1"/>
</dbReference>
<evidence type="ECO:0000313" key="2">
    <source>
        <dbReference type="EMBL" id="CDZ90588.1"/>
    </source>
</evidence>